<feature type="region of interest" description="Disordered" evidence="2">
    <location>
        <begin position="480"/>
        <end position="644"/>
    </location>
</feature>
<dbReference type="Gene3D" id="1.10.30.50">
    <property type="match status" value="1"/>
</dbReference>
<feature type="compositionally biased region" description="Gly residues" evidence="2">
    <location>
        <begin position="528"/>
        <end position="540"/>
    </location>
</feature>
<evidence type="ECO:0000259" key="3">
    <source>
        <dbReference type="SMART" id="SM00507"/>
    </source>
</evidence>
<dbReference type="AlphaFoldDB" id="J1HNH4"/>
<dbReference type="InterPro" id="IPR002711">
    <property type="entry name" value="HNH"/>
</dbReference>
<dbReference type="Pfam" id="PF02720">
    <property type="entry name" value="DUF222"/>
    <property type="match status" value="1"/>
</dbReference>
<evidence type="ECO:0000256" key="1">
    <source>
        <dbReference type="ARBA" id="ARBA00023450"/>
    </source>
</evidence>
<sequence length="889" mass="89426">MGGAGGVLLSGGVGSDALAGLSGMVPGPGLAAAIERLVEPLLVSVPGADGAAGGGDDGGSASGAGAAGADDDGAGLVGDVVDPGERALADAARALVVDGAGSDVLVGLGADVLSEAVAACGRLASWAQWAQAVVAECLARCPDMSGEPWMPSRDDQCCDGGSQGDARGRADRDGREQSRSASSGAYAAGRWNAVSEIACRLGVSRTRSSHLVDRGAGLLDGRLRATSGLHRVGLLDESKAGLLVRRLVEEPAVVAEAVQERVVGRAVHRTSAQVGRDVDKALTALDPDGTSARARRHSAGRHVTRPREAGTGVCEMRILMPRPDAFLVDATLDAIAASARATGDRRTLGQLRADALVSMSLHALKSSQHRAAAQSSGAEYAAFAAADEPRAAGGGGVAGVDAMRAVDPAAPADSTAPADPADLMPDGVPLRGLLTALSDVVGHTAPWWMPSGAAPVVLPPGLTVNVDVTVPLDHLVDLLEPESTGNDSSESCRAVTAAPGSGPSGGGVLGGGLPGHGALGGRPPDDGPTGGASLDGGPPGDGRSDRPGGGVSGGGPQDSRSPSDGALGGGWPGGGPSDRPNEGPSKCGLPGLGRVDSAVLEGGSPGRRLSESGSRGFAAPISGSTDFGLPISESPGPAEDARALRPSVAVQTGQTAQTVEASLGTAGRSVPVPAVVARALAAGGTWRRLVTDPVSGTVVDVGRTRYRPPAALADLVRARDAACTHPGCDVPARGCDVDHIVPWAGGGITSYENLTCLCRAHHRLKHTPGWALTRTSTGALMWRTPTGARYHRAPDGTVTMLPRRTGPRQQVRPAVRVPDALAKDITPAVFDRLAKGLAESDPAGRKTVPVLTTRGPRPGQNPGDFETVPYSRALHELGLTPLLDAIPPF</sequence>
<dbReference type="InterPro" id="IPR003615">
    <property type="entry name" value="HNH_nuc"/>
</dbReference>
<keyword evidence="5" id="KW-1185">Reference proteome</keyword>
<organism evidence="4 5">
    <name type="scientific">Actinomyces massiliensis F0489</name>
    <dbReference type="NCBI Taxonomy" id="1125718"/>
    <lineage>
        <taxon>Bacteria</taxon>
        <taxon>Bacillati</taxon>
        <taxon>Actinomycetota</taxon>
        <taxon>Actinomycetes</taxon>
        <taxon>Actinomycetales</taxon>
        <taxon>Actinomycetaceae</taxon>
        <taxon>Actinomyces</taxon>
    </lineage>
</organism>
<evidence type="ECO:0000256" key="2">
    <source>
        <dbReference type="SAM" id="MobiDB-lite"/>
    </source>
</evidence>
<feature type="compositionally biased region" description="Gly residues" evidence="2">
    <location>
        <begin position="502"/>
        <end position="520"/>
    </location>
</feature>
<comment type="caution">
    <text evidence="4">The sequence shown here is derived from an EMBL/GenBank/DDBJ whole genome shotgun (WGS) entry which is preliminary data.</text>
</comment>
<dbReference type="GO" id="GO:0004519">
    <property type="term" value="F:endonuclease activity"/>
    <property type="evidence" value="ECO:0007669"/>
    <property type="project" value="InterPro"/>
</dbReference>
<dbReference type="CDD" id="cd00085">
    <property type="entry name" value="HNHc"/>
    <property type="match status" value="1"/>
</dbReference>
<evidence type="ECO:0000313" key="5">
    <source>
        <dbReference type="Proteomes" id="UP000002941"/>
    </source>
</evidence>
<dbReference type="eggNOG" id="COG1403">
    <property type="taxonomic scope" value="Bacteria"/>
</dbReference>
<gene>
    <name evidence="4" type="ORF">HMPREF1318_0770</name>
</gene>
<feature type="compositionally biased region" description="Gly residues" evidence="2">
    <location>
        <begin position="547"/>
        <end position="556"/>
    </location>
</feature>
<dbReference type="Proteomes" id="UP000002941">
    <property type="component" value="Unassembled WGS sequence"/>
</dbReference>
<name>J1HNH4_9ACTO</name>
<comment type="similarity">
    <text evidence="1">Belongs to the Rv1128c/1148c/1588c/1702c/1945/3466 family.</text>
</comment>
<dbReference type="SMART" id="SM00507">
    <property type="entry name" value="HNHc"/>
    <property type="match status" value="1"/>
</dbReference>
<dbReference type="Pfam" id="PF01844">
    <property type="entry name" value="HNH"/>
    <property type="match status" value="1"/>
</dbReference>
<protein>
    <submittedName>
        <fullName evidence="4">PF02720 domain protein</fullName>
    </submittedName>
</protein>
<dbReference type="EMBL" id="AKFT01000009">
    <property type="protein sequence ID" value="EJF47575.1"/>
    <property type="molecule type" value="Genomic_DNA"/>
</dbReference>
<feature type="region of interest" description="Disordered" evidence="2">
    <location>
        <begin position="841"/>
        <end position="863"/>
    </location>
</feature>
<dbReference type="PATRIC" id="fig|1125718.3.peg.176"/>
<feature type="domain" description="HNH nuclease" evidence="3">
    <location>
        <begin position="711"/>
        <end position="763"/>
    </location>
</feature>
<feature type="region of interest" description="Disordered" evidence="2">
    <location>
        <begin position="152"/>
        <end position="183"/>
    </location>
</feature>
<evidence type="ECO:0000313" key="4">
    <source>
        <dbReference type="EMBL" id="EJF47575.1"/>
    </source>
</evidence>
<dbReference type="InterPro" id="IPR003870">
    <property type="entry name" value="DUF222"/>
</dbReference>
<feature type="compositionally biased region" description="Gly residues" evidence="2">
    <location>
        <begin position="566"/>
        <end position="576"/>
    </location>
</feature>
<proteinExistence type="inferred from homology"/>
<dbReference type="GO" id="GO:0003676">
    <property type="term" value="F:nucleic acid binding"/>
    <property type="evidence" value="ECO:0007669"/>
    <property type="project" value="InterPro"/>
</dbReference>
<dbReference type="GO" id="GO:0008270">
    <property type="term" value="F:zinc ion binding"/>
    <property type="evidence" value="ECO:0007669"/>
    <property type="project" value="InterPro"/>
</dbReference>
<reference evidence="4 5" key="1">
    <citation type="submission" date="2012-05" db="EMBL/GenBank/DDBJ databases">
        <authorList>
            <person name="Harkins D.M."/>
            <person name="Madupu R."/>
            <person name="Durkin A.S."/>
            <person name="Torralba M."/>
            <person name="Methe B."/>
            <person name="Sutton G.G."/>
            <person name="Nelson K.E."/>
        </authorList>
    </citation>
    <scope>NUCLEOTIDE SEQUENCE [LARGE SCALE GENOMIC DNA]</scope>
    <source>
        <strain evidence="4 5">F0489</strain>
    </source>
</reference>
<feature type="compositionally biased region" description="Basic and acidic residues" evidence="2">
    <location>
        <begin position="166"/>
        <end position="178"/>
    </location>
</feature>
<accession>J1HNH4</accession>